<dbReference type="RefSeq" id="WP_284054591.1">
    <property type="nucleotide sequence ID" value="NZ_JAGRQC010000003.1"/>
</dbReference>
<dbReference type="InterPro" id="IPR042099">
    <property type="entry name" value="ANL_N_sf"/>
</dbReference>
<dbReference type="Proteomes" id="UP000676996">
    <property type="component" value="Unassembled WGS sequence"/>
</dbReference>
<dbReference type="EMBL" id="JAGRQC010000003">
    <property type="protein sequence ID" value="MBR0553099.1"/>
    <property type="molecule type" value="Genomic_DNA"/>
</dbReference>
<dbReference type="Gene3D" id="3.40.50.12780">
    <property type="entry name" value="N-terminal domain of ligase-like"/>
    <property type="match status" value="1"/>
</dbReference>
<evidence type="ECO:0000313" key="3">
    <source>
        <dbReference type="EMBL" id="MBR0553099.1"/>
    </source>
</evidence>
<dbReference type="InterPro" id="IPR000873">
    <property type="entry name" value="AMP-dep_synth/lig_dom"/>
</dbReference>
<dbReference type="InterPro" id="IPR020845">
    <property type="entry name" value="AMP-binding_CS"/>
</dbReference>
<feature type="domain" description="AMP-binding enzyme C-terminal" evidence="2">
    <location>
        <begin position="420"/>
        <end position="498"/>
    </location>
</feature>
<organism evidence="3 4">
    <name type="scientific">Stakelama marina</name>
    <dbReference type="NCBI Taxonomy" id="2826939"/>
    <lineage>
        <taxon>Bacteria</taxon>
        <taxon>Pseudomonadati</taxon>
        <taxon>Pseudomonadota</taxon>
        <taxon>Alphaproteobacteria</taxon>
        <taxon>Sphingomonadales</taxon>
        <taxon>Sphingomonadaceae</taxon>
        <taxon>Stakelama</taxon>
    </lineage>
</organism>
<name>A0A8T4IL67_9SPHN</name>
<keyword evidence="4" id="KW-1185">Reference proteome</keyword>
<dbReference type="Gene3D" id="3.30.300.30">
    <property type="match status" value="1"/>
</dbReference>
<dbReference type="GO" id="GO:0016405">
    <property type="term" value="F:CoA-ligase activity"/>
    <property type="evidence" value="ECO:0007669"/>
    <property type="project" value="TreeGrafter"/>
</dbReference>
<proteinExistence type="predicted"/>
<reference evidence="3" key="1">
    <citation type="submission" date="2021-04" db="EMBL/GenBank/DDBJ databases">
        <title>Ouciella asimina sp. nov., isolated from the surface seawater in the hydrothermal field of Okinawa Trough.</title>
        <authorList>
            <person name="Shuang W."/>
        </authorList>
    </citation>
    <scope>NUCLEOTIDE SEQUENCE</scope>
    <source>
        <strain evidence="3">LXI357</strain>
    </source>
</reference>
<dbReference type="InterPro" id="IPR045851">
    <property type="entry name" value="AMP-bd_C_sf"/>
</dbReference>
<sequence>MTDLLHPIAHAREHPDKPAYIMAGSGETVTYGGLDARANQGAHLLRSLGVKRGDGVALMMDNSARYLEIVWAIERTGAYCTCLSSKLSVAEAEYIVRDGECRVLIASTGVAECATALAERLPDCRLLMCDGTVAGYDSYEEARDAQPDTAIGDASPGGIMLYSSGTTGRPKGVKHPLSDEPLGQNTSVLVPLGQALYGFTPDMVYLSPAPLYHAAPLRWSMAVQQLGGTVVVMEHFDAEAALAAIEKYRVTHAQWVPTHFIRMLKLPEDVRTKYDLSSLKSAWHAAAPCPIPVKQAMIDWWGPIIGEYYAGTEGNGFCAISSAEWLTHPGSVGRNLISQTKIVGDDGEELSPRQEGLVYFAGGGAFEYHNDPEKTASITHEQGWTTLGDVGWLDEEGYLYLTDRKSFMIISGGVNIYPAEIENLLVTHERVADVAVIGAPHDEMGEEVVAVVQPIDMTDAGPELAAELTDFCRANLSHVKTPRRIDFRAELPRHATGKLYKRLLRDEYRAAHRRRENA</sequence>
<dbReference type="Pfam" id="PF00501">
    <property type="entry name" value="AMP-binding"/>
    <property type="match status" value="1"/>
</dbReference>
<accession>A0A8T4IL67</accession>
<feature type="domain" description="AMP-dependent synthetase/ligase" evidence="1">
    <location>
        <begin position="10"/>
        <end position="366"/>
    </location>
</feature>
<comment type="caution">
    <text evidence="3">The sequence shown here is derived from an EMBL/GenBank/DDBJ whole genome shotgun (WGS) entry which is preliminary data.</text>
</comment>
<dbReference type="InterPro" id="IPR025110">
    <property type="entry name" value="AMP-bd_C"/>
</dbReference>
<dbReference type="PANTHER" id="PTHR24096:SF323">
    <property type="entry name" value="BLR3536 PROTEIN"/>
    <property type="match status" value="1"/>
</dbReference>
<dbReference type="PANTHER" id="PTHR24096">
    <property type="entry name" value="LONG-CHAIN-FATTY-ACID--COA LIGASE"/>
    <property type="match status" value="1"/>
</dbReference>
<evidence type="ECO:0000259" key="1">
    <source>
        <dbReference type="Pfam" id="PF00501"/>
    </source>
</evidence>
<dbReference type="PROSITE" id="PS00455">
    <property type="entry name" value="AMP_BINDING"/>
    <property type="match status" value="1"/>
</dbReference>
<gene>
    <name evidence="3" type="ORF">J7S20_11330</name>
</gene>
<dbReference type="AlphaFoldDB" id="A0A8T4IL67"/>
<protein>
    <submittedName>
        <fullName evidence="3">Acyl-CoA synthetase</fullName>
    </submittedName>
</protein>
<dbReference type="SUPFAM" id="SSF56801">
    <property type="entry name" value="Acetyl-CoA synthetase-like"/>
    <property type="match status" value="1"/>
</dbReference>
<evidence type="ECO:0000259" key="2">
    <source>
        <dbReference type="Pfam" id="PF13193"/>
    </source>
</evidence>
<evidence type="ECO:0000313" key="4">
    <source>
        <dbReference type="Proteomes" id="UP000676996"/>
    </source>
</evidence>
<dbReference type="Pfam" id="PF13193">
    <property type="entry name" value="AMP-binding_C"/>
    <property type="match status" value="1"/>
</dbReference>